<reference evidence="8 9" key="1">
    <citation type="submission" date="2017-11" db="EMBL/GenBank/DDBJ databases">
        <title>Genomic Encyclopedia of Archaeal and Bacterial Type Strains, Phase II (KMG-II): From Individual Species to Whole Genera.</title>
        <authorList>
            <person name="Goeker M."/>
        </authorList>
    </citation>
    <scope>NUCLEOTIDE SEQUENCE [LARGE SCALE GENOMIC DNA]</scope>
    <source>
        <strain evidence="8 9">DSM 28175</strain>
    </source>
</reference>
<keyword evidence="3 4" id="KW-0413">Isomerase</keyword>
<dbReference type="Gene3D" id="3.10.50.40">
    <property type="match status" value="1"/>
</dbReference>
<gene>
    <name evidence="8" type="ORF">CLV57_1292</name>
</gene>
<evidence type="ECO:0000256" key="4">
    <source>
        <dbReference type="PROSITE-ProRule" id="PRU00277"/>
    </source>
</evidence>
<comment type="similarity">
    <text evidence="5">Belongs to the FKBP-type PPIase family.</text>
</comment>
<dbReference type="GO" id="GO:0003755">
    <property type="term" value="F:peptidyl-prolyl cis-trans isomerase activity"/>
    <property type="evidence" value="ECO:0007669"/>
    <property type="project" value="UniProtKB-UniRule"/>
</dbReference>
<evidence type="ECO:0000256" key="5">
    <source>
        <dbReference type="RuleBase" id="RU003915"/>
    </source>
</evidence>
<dbReference type="PANTHER" id="PTHR10516">
    <property type="entry name" value="PEPTIDYL-PROLYL CIS-TRANS ISOMERASE"/>
    <property type="match status" value="1"/>
</dbReference>
<keyword evidence="9" id="KW-1185">Reference proteome</keyword>
<dbReference type="SUPFAM" id="SSF54534">
    <property type="entry name" value="FKBP-like"/>
    <property type="match status" value="1"/>
</dbReference>
<comment type="catalytic activity">
    <reaction evidence="1 4 5">
        <text>[protein]-peptidylproline (omega=180) = [protein]-peptidylproline (omega=0)</text>
        <dbReference type="Rhea" id="RHEA:16237"/>
        <dbReference type="Rhea" id="RHEA-COMP:10747"/>
        <dbReference type="Rhea" id="RHEA-COMP:10748"/>
        <dbReference type="ChEBI" id="CHEBI:83833"/>
        <dbReference type="ChEBI" id="CHEBI:83834"/>
        <dbReference type="EC" id="5.2.1.8"/>
    </reaction>
</comment>
<accession>A0A2H9VTZ8</accession>
<dbReference type="Proteomes" id="UP000242687">
    <property type="component" value="Unassembled WGS sequence"/>
</dbReference>
<dbReference type="EC" id="5.2.1.8" evidence="5"/>
<dbReference type="Pfam" id="PF00254">
    <property type="entry name" value="FKBP_C"/>
    <property type="match status" value="1"/>
</dbReference>
<dbReference type="RefSeq" id="WP_100340481.1">
    <property type="nucleotide sequence ID" value="NZ_PGFJ01000001.1"/>
</dbReference>
<keyword evidence="6" id="KW-0732">Signal</keyword>
<name>A0A2H9VTZ8_9SPHI</name>
<evidence type="ECO:0000259" key="7">
    <source>
        <dbReference type="PROSITE" id="PS50059"/>
    </source>
</evidence>
<dbReference type="PROSITE" id="PS50059">
    <property type="entry name" value="FKBP_PPIASE"/>
    <property type="match status" value="1"/>
</dbReference>
<dbReference type="EMBL" id="PGFJ01000001">
    <property type="protein sequence ID" value="PJJ84281.1"/>
    <property type="molecule type" value="Genomic_DNA"/>
</dbReference>
<keyword evidence="2 4" id="KW-0697">Rotamase</keyword>
<feature type="domain" description="PPIase FKBP-type" evidence="7">
    <location>
        <begin position="76"/>
        <end position="170"/>
    </location>
</feature>
<evidence type="ECO:0000256" key="2">
    <source>
        <dbReference type="ARBA" id="ARBA00023110"/>
    </source>
</evidence>
<dbReference type="InterPro" id="IPR046357">
    <property type="entry name" value="PPIase_dom_sf"/>
</dbReference>
<evidence type="ECO:0000313" key="9">
    <source>
        <dbReference type="Proteomes" id="UP000242687"/>
    </source>
</evidence>
<proteinExistence type="inferred from homology"/>
<dbReference type="OrthoDB" id="669809at2"/>
<comment type="caution">
    <text evidence="8">The sequence shown here is derived from an EMBL/GenBank/DDBJ whole genome shotgun (WGS) entry which is preliminary data.</text>
</comment>
<dbReference type="InterPro" id="IPR050689">
    <property type="entry name" value="FKBP-type_PPIase"/>
</dbReference>
<evidence type="ECO:0000256" key="1">
    <source>
        <dbReference type="ARBA" id="ARBA00000971"/>
    </source>
</evidence>
<evidence type="ECO:0000256" key="3">
    <source>
        <dbReference type="ARBA" id="ARBA00023235"/>
    </source>
</evidence>
<feature type="signal peptide" evidence="6">
    <location>
        <begin position="1"/>
        <end position="19"/>
    </location>
</feature>
<evidence type="ECO:0000256" key="6">
    <source>
        <dbReference type="SAM" id="SignalP"/>
    </source>
</evidence>
<feature type="chain" id="PRO_5014110934" description="Peptidyl-prolyl cis-trans isomerase" evidence="6">
    <location>
        <begin position="20"/>
        <end position="171"/>
    </location>
</feature>
<dbReference type="InterPro" id="IPR001179">
    <property type="entry name" value="PPIase_FKBP_dom"/>
</dbReference>
<dbReference type="PANTHER" id="PTHR10516:SF443">
    <property type="entry name" value="FK506-BINDING PROTEIN 59-RELATED"/>
    <property type="match status" value="1"/>
</dbReference>
<organism evidence="8 9">
    <name type="scientific">Mucilaginibacter auburnensis</name>
    <dbReference type="NCBI Taxonomy" id="1457233"/>
    <lineage>
        <taxon>Bacteria</taxon>
        <taxon>Pseudomonadati</taxon>
        <taxon>Bacteroidota</taxon>
        <taxon>Sphingobacteriia</taxon>
        <taxon>Sphingobacteriales</taxon>
        <taxon>Sphingobacteriaceae</taxon>
        <taxon>Mucilaginibacter</taxon>
    </lineage>
</organism>
<protein>
    <recommendedName>
        <fullName evidence="5">Peptidyl-prolyl cis-trans isomerase</fullName>
        <ecNumber evidence="5">5.2.1.8</ecNumber>
    </recommendedName>
</protein>
<dbReference type="AlphaFoldDB" id="A0A2H9VTZ8"/>
<sequence>MNRIAVTVLALFFCFTACRKTDVGSAAEKAQAIIDDKIIADYLAANPGLNAKRVDTTGVYYIVVDPGTVNTIFTTSTYVTVGYTGRVLTTGQVFAESGTFNPSFTLGSAIRGWRIGIPQIKKGGKVRLLLPSRYAYGPYAQPQLGVTYGLKDGLPGNLVLDFDISLYDAVN</sequence>
<evidence type="ECO:0000313" key="8">
    <source>
        <dbReference type="EMBL" id="PJJ84281.1"/>
    </source>
</evidence>